<keyword evidence="2 9" id="KW-0728">SH3 domain</keyword>
<evidence type="ECO:0000256" key="10">
    <source>
        <dbReference type="PROSITE-ProRule" id="PRU10141"/>
    </source>
</evidence>
<dbReference type="PROSITE" id="PS50002">
    <property type="entry name" value="SH3"/>
    <property type="match status" value="1"/>
</dbReference>
<dbReference type="Proteomes" id="UP000030758">
    <property type="component" value="Unassembled WGS sequence"/>
</dbReference>
<dbReference type="Gene3D" id="3.30.200.20">
    <property type="entry name" value="Phosphorylase Kinase, domain 1"/>
    <property type="match status" value="1"/>
</dbReference>
<dbReference type="CDD" id="cd00174">
    <property type="entry name" value="SH3"/>
    <property type="match status" value="1"/>
</dbReference>
<dbReference type="SUPFAM" id="SSF56112">
    <property type="entry name" value="Protein kinase-like (PK-like)"/>
    <property type="match status" value="1"/>
</dbReference>
<dbReference type="InterPro" id="IPR036028">
    <property type="entry name" value="SH3-like_dom_sf"/>
</dbReference>
<feature type="region of interest" description="Disordered" evidence="11">
    <location>
        <begin position="643"/>
        <end position="666"/>
    </location>
</feature>
<feature type="domain" description="Protein kinase" evidence="13">
    <location>
        <begin position="124"/>
        <end position="392"/>
    </location>
</feature>
<proteinExistence type="predicted"/>
<evidence type="ECO:0000256" key="8">
    <source>
        <dbReference type="ARBA" id="ARBA00047899"/>
    </source>
</evidence>
<evidence type="ECO:0000256" key="9">
    <source>
        <dbReference type="PROSITE-ProRule" id="PRU00192"/>
    </source>
</evidence>
<dbReference type="GO" id="GO:0004715">
    <property type="term" value="F:non-membrane spanning protein tyrosine kinase activity"/>
    <property type="evidence" value="ECO:0007669"/>
    <property type="project" value="UniProtKB-EC"/>
</dbReference>
<dbReference type="PROSITE" id="PS50108">
    <property type="entry name" value="CRIB"/>
    <property type="match status" value="1"/>
</dbReference>
<keyword evidence="3" id="KW-0808">Transferase</keyword>
<dbReference type="GO" id="GO:0004674">
    <property type="term" value="F:protein serine/threonine kinase activity"/>
    <property type="evidence" value="ECO:0007669"/>
    <property type="project" value="UniProtKB-EC"/>
</dbReference>
<dbReference type="InterPro" id="IPR001245">
    <property type="entry name" value="Ser-Thr/Tyr_kinase_cat_dom"/>
</dbReference>
<gene>
    <name evidence="15" type="ORF">M514_06595</name>
</gene>
<dbReference type="InterPro" id="IPR008266">
    <property type="entry name" value="Tyr_kinase_AS"/>
</dbReference>
<feature type="binding site" evidence="10">
    <location>
        <position position="159"/>
    </location>
    <ligand>
        <name>ATP</name>
        <dbReference type="ChEBI" id="CHEBI:30616"/>
    </ligand>
</feature>
<evidence type="ECO:0000256" key="3">
    <source>
        <dbReference type="ARBA" id="ARBA00022679"/>
    </source>
</evidence>
<feature type="compositionally biased region" description="Low complexity" evidence="11">
    <location>
        <begin position="470"/>
        <end position="479"/>
    </location>
</feature>
<keyword evidence="5" id="KW-0418">Kinase</keyword>
<evidence type="ECO:0000313" key="15">
    <source>
        <dbReference type="EMBL" id="KFD63689.1"/>
    </source>
</evidence>
<dbReference type="Pfam" id="PF22931">
    <property type="entry name" value="SAM_TNK"/>
    <property type="match status" value="1"/>
</dbReference>
<feature type="compositionally biased region" description="Basic residues" evidence="11">
    <location>
        <begin position="485"/>
        <end position="496"/>
    </location>
</feature>
<keyword evidence="7" id="KW-0829">Tyrosine-protein kinase</keyword>
<evidence type="ECO:0000256" key="7">
    <source>
        <dbReference type="ARBA" id="ARBA00023137"/>
    </source>
</evidence>
<dbReference type="PROSITE" id="PS50011">
    <property type="entry name" value="PROTEIN_KINASE_DOM"/>
    <property type="match status" value="1"/>
</dbReference>
<evidence type="ECO:0000256" key="4">
    <source>
        <dbReference type="ARBA" id="ARBA00022741"/>
    </source>
</evidence>
<dbReference type="InterPro" id="IPR050198">
    <property type="entry name" value="Non-receptor_tyrosine_kinases"/>
</dbReference>
<evidence type="ECO:0000256" key="2">
    <source>
        <dbReference type="ARBA" id="ARBA00022443"/>
    </source>
</evidence>
<dbReference type="Pfam" id="PF07714">
    <property type="entry name" value="PK_Tyr_Ser-Thr"/>
    <property type="match status" value="1"/>
</dbReference>
<dbReference type="PANTHER" id="PTHR24418">
    <property type="entry name" value="TYROSINE-PROTEIN KINASE"/>
    <property type="match status" value="1"/>
</dbReference>
<dbReference type="PRINTS" id="PR00109">
    <property type="entry name" value="TYRKINASE"/>
</dbReference>
<evidence type="ECO:0000259" key="12">
    <source>
        <dbReference type="PROSITE" id="PS50002"/>
    </source>
</evidence>
<dbReference type="InterPro" id="IPR055175">
    <property type="entry name" value="ACK/TNK-like_SAM"/>
</dbReference>
<sequence>MKDHAQGGHSPLAVYDLLVEADLTAYHSAMQHKLKVHQVDHLRFVTESDLQDIGMSRPEQRRFLKIYQKHFPDSYIGRLRQKLLSRVTQSQGEVAGHDDVLEKGSIGSLSSSKTGQHIIPSESISLCQQLGCGEFASVWQGIWSMSDRSIDKIQVAVKKILPEKMHANPLDFLQEAAIMHRVDHEHIVRFYGVVLNPKSVMLVTELAPLRSLAECLRQPNFREALTVVRLCDYAEQVCSGMAYLEENRLIHRDLAARNILVFSLSQVKVADFGLSRALGAGEEYYHSNISVNLKLPIAWCAPECIVYLRFTSASDIWSFGVTLWEMFTYGFQPWAGLTGQQILDCINVPRSRRLDMPDLCPSDYYNLMLQCWEHEPGNRPKFSSLVNLLPDVRPEQVRAIRSCEDGQSDHLQYKADTVITVLNKRPREYPDGYYWKGVLNTGRAGLFLPETTISLLNSECPSSINGAMLSPSSSSSSDSCARSQQQHHHRHHHQGRLLRWPAGVNKVLLAKARPKCPKSNSRPVISAPSSDLRHTGHVGSDGTYFGDVAFLNSAYRDDNLPKLAVAPITSHANGSDEREEMITNSRKERFGSISSETALLLNYEIPAACNAQLAAHSKSSLDNSGSLLDEVFEALQQANLGFVDDSPAKSTSKSSIEKEPSTVESPVEICCSERRHLIEQNSDKDESPNSVDLSSLSIEQQQSSSKLKPLSYRDTKMLNDLTSLAVELADKAMREQNEALRNLANGSTSSEGVISKGVSSPLASKKKLYESLLRFKGGEPEVGERPSFCSRLPPEGEVKLSAESEKAYKSMVEEGLACCSSSDSGKSCQPKASEVVQTEEEAGNSLHMLRDDGAAVLRLLRASSRKPPCVAVPKAVASSFRSDCRKGSVPPPVPPRCKERRRSIEDAASGGEEATKIPPPVPPKAQVVISKGNVNALRSQFENTNCSISSFLLCPTKINLNKRNDTTSSPICKHIYNCSNLIANVEVNNGTLSSDEGRSLSVFKMLIT</sequence>
<reference evidence="15" key="1">
    <citation type="journal article" date="2014" name="Nat. Genet.">
        <title>Genome and transcriptome of the porcine whipworm Trichuris suis.</title>
        <authorList>
            <person name="Jex A.R."/>
            <person name="Nejsum P."/>
            <person name="Schwarz E.M."/>
            <person name="Hu L."/>
            <person name="Young N.D."/>
            <person name="Hall R.S."/>
            <person name="Korhonen P.K."/>
            <person name="Liao S."/>
            <person name="Thamsborg S."/>
            <person name="Xia J."/>
            <person name="Xu P."/>
            <person name="Wang S."/>
            <person name="Scheerlinck J.P."/>
            <person name="Hofmann A."/>
            <person name="Sternberg P.W."/>
            <person name="Wang J."/>
            <person name="Gasser R.B."/>
        </authorList>
    </citation>
    <scope>NUCLEOTIDE SEQUENCE [LARGE SCALE GENOMIC DNA]</scope>
    <source>
        <strain evidence="15">DCEP-RM93F</strain>
    </source>
</reference>
<evidence type="ECO:0000256" key="11">
    <source>
        <dbReference type="SAM" id="MobiDB-lite"/>
    </source>
</evidence>
<organism evidence="15">
    <name type="scientific">Trichuris suis</name>
    <name type="common">pig whipworm</name>
    <dbReference type="NCBI Taxonomy" id="68888"/>
    <lineage>
        <taxon>Eukaryota</taxon>
        <taxon>Metazoa</taxon>
        <taxon>Ecdysozoa</taxon>
        <taxon>Nematoda</taxon>
        <taxon>Enoplea</taxon>
        <taxon>Dorylaimia</taxon>
        <taxon>Trichinellida</taxon>
        <taxon>Trichuridae</taxon>
        <taxon>Trichuris</taxon>
    </lineage>
</organism>
<evidence type="ECO:0000259" key="13">
    <source>
        <dbReference type="PROSITE" id="PS50011"/>
    </source>
</evidence>
<evidence type="ECO:0000256" key="6">
    <source>
        <dbReference type="ARBA" id="ARBA00022840"/>
    </source>
</evidence>
<accession>A0A085N2J3</accession>
<dbReference type="SMART" id="SM00326">
    <property type="entry name" value="SH3"/>
    <property type="match status" value="1"/>
</dbReference>
<dbReference type="AlphaFoldDB" id="A0A085N2J3"/>
<dbReference type="EMBL" id="KL367568">
    <property type="protein sequence ID" value="KFD63689.1"/>
    <property type="molecule type" value="Genomic_DNA"/>
</dbReference>
<feature type="compositionally biased region" description="Basic and acidic residues" evidence="11">
    <location>
        <begin position="678"/>
        <end position="687"/>
    </location>
</feature>
<dbReference type="PROSITE" id="PS00109">
    <property type="entry name" value="PROTEIN_KINASE_TYR"/>
    <property type="match status" value="1"/>
</dbReference>
<dbReference type="SMART" id="SM00219">
    <property type="entry name" value="TyrKc"/>
    <property type="match status" value="1"/>
</dbReference>
<keyword evidence="4 10" id="KW-0547">Nucleotide-binding</keyword>
<dbReference type="EC" id="2.7.10.2" evidence="1"/>
<evidence type="ECO:0000256" key="1">
    <source>
        <dbReference type="ARBA" id="ARBA00011903"/>
    </source>
</evidence>
<evidence type="ECO:0000256" key="5">
    <source>
        <dbReference type="ARBA" id="ARBA00022777"/>
    </source>
</evidence>
<evidence type="ECO:0000259" key="14">
    <source>
        <dbReference type="PROSITE" id="PS50108"/>
    </source>
</evidence>
<protein>
    <recommendedName>
        <fullName evidence="1">non-specific protein-tyrosine kinase</fullName>
        <ecNumber evidence="1">2.7.10.2</ecNumber>
    </recommendedName>
</protein>
<feature type="region of interest" description="Disordered" evidence="11">
    <location>
        <begin position="883"/>
        <end position="922"/>
    </location>
</feature>
<feature type="domain" description="CRIB" evidence="14">
    <location>
        <begin position="525"/>
        <end position="539"/>
    </location>
</feature>
<dbReference type="FunFam" id="1.10.510.10:FF:000521">
    <property type="entry name" value="Tyrosine-protein kinase pr2"/>
    <property type="match status" value="1"/>
</dbReference>
<dbReference type="InterPro" id="IPR011009">
    <property type="entry name" value="Kinase-like_dom_sf"/>
</dbReference>
<feature type="domain" description="SH3" evidence="12">
    <location>
        <begin position="392"/>
        <end position="457"/>
    </location>
</feature>
<dbReference type="Gene3D" id="1.10.510.10">
    <property type="entry name" value="Transferase(Phosphotransferase) domain 1"/>
    <property type="match status" value="1"/>
</dbReference>
<feature type="region of interest" description="Disordered" evidence="11">
    <location>
        <begin position="678"/>
        <end position="709"/>
    </location>
</feature>
<dbReference type="InterPro" id="IPR020635">
    <property type="entry name" value="Tyr_kinase_cat_dom"/>
</dbReference>
<dbReference type="InterPro" id="IPR001452">
    <property type="entry name" value="SH3_domain"/>
</dbReference>
<dbReference type="PROSITE" id="PS00107">
    <property type="entry name" value="PROTEIN_KINASE_ATP"/>
    <property type="match status" value="1"/>
</dbReference>
<dbReference type="InterPro" id="IPR000095">
    <property type="entry name" value="CRIB_dom"/>
</dbReference>
<keyword evidence="6 10" id="KW-0067">ATP-binding</keyword>
<comment type="catalytic activity">
    <reaction evidence="8">
        <text>L-threonyl-[protein] + ATP = O-phospho-L-threonyl-[protein] + ADP + H(+)</text>
        <dbReference type="Rhea" id="RHEA:46608"/>
        <dbReference type="Rhea" id="RHEA-COMP:11060"/>
        <dbReference type="Rhea" id="RHEA-COMP:11605"/>
        <dbReference type="ChEBI" id="CHEBI:15378"/>
        <dbReference type="ChEBI" id="CHEBI:30013"/>
        <dbReference type="ChEBI" id="CHEBI:30616"/>
        <dbReference type="ChEBI" id="CHEBI:61977"/>
        <dbReference type="ChEBI" id="CHEBI:456216"/>
        <dbReference type="EC" id="2.7.11.1"/>
    </reaction>
</comment>
<feature type="region of interest" description="Disordered" evidence="11">
    <location>
        <begin position="466"/>
        <end position="497"/>
    </location>
</feature>
<dbReference type="SUPFAM" id="SSF50044">
    <property type="entry name" value="SH3-domain"/>
    <property type="match status" value="1"/>
</dbReference>
<feature type="compositionally biased region" description="Low complexity" evidence="11">
    <location>
        <begin position="693"/>
        <end position="705"/>
    </location>
</feature>
<dbReference type="InterPro" id="IPR000719">
    <property type="entry name" value="Prot_kinase_dom"/>
</dbReference>
<dbReference type="InterPro" id="IPR017441">
    <property type="entry name" value="Protein_kinase_ATP_BS"/>
</dbReference>
<dbReference type="GO" id="GO:0005524">
    <property type="term" value="F:ATP binding"/>
    <property type="evidence" value="ECO:0007669"/>
    <property type="project" value="UniProtKB-UniRule"/>
</dbReference>
<name>A0A085N2J3_9BILA</name>